<evidence type="ECO:0000313" key="2">
    <source>
        <dbReference type="EMBL" id="KZV20054.1"/>
    </source>
</evidence>
<dbReference type="EMBL" id="KV016230">
    <property type="protein sequence ID" value="KZV20054.1"/>
    <property type="molecule type" value="Genomic_DNA"/>
</dbReference>
<evidence type="ECO:0008006" key="4">
    <source>
        <dbReference type="Google" id="ProtNLM"/>
    </source>
</evidence>
<evidence type="ECO:0000256" key="1">
    <source>
        <dbReference type="SAM" id="MobiDB-lite"/>
    </source>
</evidence>
<evidence type="ECO:0000313" key="3">
    <source>
        <dbReference type="Proteomes" id="UP000250235"/>
    </source>
</evidence>
<proteinExistence type="predicted"/>
<protein>
    <recommendedName>
        <fullName evidence="4">HAT C-terminal dimerisation domain-containing protein</fullName>
    </recommendedName>
</protein>
<dbReference type="Proteomes" id="UP000250235">
    <property type="component" value="Unassembled WGS sequence"/>
</dbReference>
<organism evidence="2 3">
    <name type="scientific">Dorcoceras hygrometricum</name>
    <dbReference type="NCBI Taxonomy" id="472368"/>
    <lineage>
        <taxon>Eukaryota</taxon>
        <taxon>Viridiplantae</taxon>
        <taxon>Streptophyta</taxon>
        <taxon>Embryophyta</taxon>
        <taxon>Tracheophyta</taxon>
        <taxon>Spermatophyta</taxon>
        <taxon>Magnoliopsida</taxon>
        <taxon>eudicotyledons</taxon>
        <taxon>Gunneridae</taxon>
        <taxon>Pentapetalae</taxon>
        <taxon>asterids</taxon>
        <taxon>lamiids</taxon>
        <taxon>Lamiales</taxon>
        <taxon>Gesneriaceae</taxon>
        <taxon>Didymocarpoideae</taxon>
        <taxon>Trichosporeae</taxon>
        <taxon>Loxocarpinae</taxon>
        <taxon>Dorcoceras</taxon>
    </lineage>
</organism>
<dbReference type="OrthoDB" id="1706211at2759"/>
<gene>
    <name evidence="2" type="ORF">F511_15297</name>
</gene>
<reference evidence="2 3" key="1">
    <citation type="journal article" date="2015" name="Proc. Natl. Acad. Sci. U.S.A.">
        <title>The resurrection genome of Boea hygrometrica: A blueprint for survival of dehydration.</title>
        <authorList>
            <person name="Xiao L."/>
            <person name="Yang G."/>
            <person name="Zhang L."/>
            <person name="Yang X."/>
            <person name="Zhao S."/>
            <person name="Ji Z."/>
            <person name="Zhou Q."/>
            <person name="Hu M."/>
            <person name="Wang Y."/>
            <person name="Chen M."/>
            <person name="Xu Y."/>
            <person name="Jin H."/>
            <person name="Xiao X."/>
            <person name="Hu G."/>
            <person name="Bao F."/>
            <person name="Hu Y."/>
            <person name="Wan P."/>
            <person name="Li L."/>
            <person name="Deng X."/>
            <person name="Kuang T."/>
            <person name="Xiang C."/>
            <person name="Zhu J.K."/>
            <person name="Oliver M.J."/>
            <person name="He Y."/>
        </authorList>
    </citation>
    <scope>NUCLEOTIDE SEQUENCE [LARGE SCALE GENOMIC DNA]</scope>
    <source>
        <strain evidence="3">cv. XS01</strain>
    </source>
</reference>
<name>A0A2Z7ALQ6_9LAMI</name>
<keyword evidence="3" id="KW-1185">Reference proteome</keyword>
<accession>A0A2Z7ALQ6</accession>
<feature type="region of interest" description="Disordered" evidence="1">
    <location>
        <begin position="86"/>
        <end position="112"/>
    </location>
</feature>
<dbReference type="AlphaFoldDB" id="A0A2Z7ALQ6"/>
<sequence length="112" mass="12722">MKIANPPSSRLVWETFLKDFKYLRKVAVRLLFLHATLTGIKGDFSFERLFCEREKTRLGLERAQKLVFVAANIRLDRRDLPGTEEKDTELFGSVGTGDEEMINGSLAETSAI</sequence>